<dbReference type="FunFam" id="2.10.25.10:FF:000017">
    <property type="entry name" value="latent-transforming growth factor beta-binding protein 4 isoform X1"/>
    <property type="match status" value="2"/>
</dbReference>
<evidence type="ECO:0000256" key="1">
    <source>
        <dbReference type="ARBA" id="ARBA00004613"/>
    </source>
</evidence>
<evidence type="ECO:0000256" key="6">
    <source>
        <dbReference type="ARBA" id="ARBA00023157"/>
    </source>
</evidence>
<dbReference type="SUPFAM" id="SSF57196">
    <property type="entry name" value="EGF/Laminin"/>
    <property type="match status" value="4"/>
</dbReference>
<name>A0A8C4YJU6_9SAUR</name>
<keyword evidence="11" id="KW-1185">Reference proteome</keyword>
<keyword evidence="4" id="KW-0732">Signal</keyword>
<evidence type="ECO:0000259" key="9">
    <source>
        <dbReference type="PROSITE" id="PS50026"/>
    </source>
</evidence>
<dbReference type="FunFam" id="2.10.25.10:FF:000056">
    <property type="entry name" value="Latent-transforming growth factor beta-binding protein 3 isoform 2"/>
    <property type="match status" value="1"/>
</dbReference>
<dbReference type="PROSITE" id="PS50026">
    <property type="entry name" value="EGF_3"/>
    <property type="match status" value="3"/>
</dbReference>
<evidence type="ECO:0000256" key="7">
    <source>
        <dbReference type="ARBA" id="ARBA00023180"/>
    </source>
</evidence>
<keyword evidence="6" id="KW-1015">Disulfide bond</keyword>
<dbReference type="CDD" id="cd00054">
    <property type="entry name" value="EGF_CA"/>
    <property type="match status" value="3"/>
</dbReference>
<comment type="subcellular location">
    <subcellularLocation>
        <location evidence="1">Secreted</location>
    </subcellularLocation>
</comment>
<reference evidence="10" key="2">
    <citation type="submission" date="2025-09" db="UniProtKB">
        <authorList>
            <consortium name="Ensembl"/>
        </authorList>
    </citation>
    <scope>IDENTIFICATION</scope>
</reference>
<dbReference type="SMART" id="SM00181">
    <property type="entry name" value="EGF"/>
    <property type="match status" value="4"/>
</dbReference>
<evidence type="ECO:0000256" key="3">
    <source>
        <dbReference type="ARBA" id="ARBA00022536"/>
    </source>
</evidence>
<evidence type="ECO:0000313" key="10">
    <source>
        <dbReference type="Ensembl" id="ENSGEVP00005026363.1"/>
    </source>
</evidence>
<evidence type="ECO:0000256" key="2">
    <source>
        <dbReference type="ARBA" id="ARBA00022525"/>
    </source>
</evidence>
<dbReference type="OrthoDB" id="10045365at2759"/>
<evidence type="ECO:0000256" key="4">
    <source>
        <dbReference type="ARBA" id="ARBA00022729"/>
    </source>
</evidence>
<proteinExistence type="predicted"/>
<dbReference type="PROSITE" id="PS01187">
    <property type="entry name" value="EGF_CA"/>
    <property type="match status" value="2"/>
</dbReference>
<accession>A0A8C4YJU6</accession>
<sequence length="237" mass="25193">GVWGSGGICGPGRCGPRQGSYTCLCHPGFWLSTQGTHCIDMDECRQRPRPCANGRCENTVGSFRCVCAPGYRAAPPGPECRGERRACPRCLAVLGGWGGCGCDKHPPPACPCSRVGALPRGEARSLGAVGCARQPPAVTLSPLIDVDECRQTPRPCSYGRCENTPGSYRCVCPAGFRLDPQQHQCQDIDECAEAEGPPALCLNGRCLNTDGSYRCLCPRGYVLSQPPPSCIPARPRA</sequence>
<feature type="domain" description="EGF-like" evidence="9">
    <location>
        <begin position="145"/>
        <end position="186"/>
    </location>
</feature>
<dbReference type="AlphaFoldDB" id="A0A8C4YJU6"/>
<organism evidence="10 11">
    <name type="scientific">Gopherus evgoodei</name>
    <name type="common">Goodes thornscrub tortoise</name>
    <dbReference type="NCBI Taxonomy" id="1825980"/>
    <lineage>
        <taxon>Eukaryota</taxon>
        <taxon>Metazoa</taxon>
        <taxon>Chordata</taxon>
        <taxon>Craniata</taxon>
        <taxon>Vertebrata</taxon>
        <taxon>Euteleostomi</taxon>
        <taxon>Archelosauria</taxon>
        <taxon>Testudinata</taxon>
        <taxon>Testudines</taxon>
        <taxon>Cryptodira</taxon>
        <taxon>Durocryptodira</taxon>
        <taxon>Testudinoidea</taxon>
        <taxon>Testudinidae</taxon>
        <taxon>Gopherus</taxon>
    </lineage>
</organism>
<keyword evidence="7" id="KW-0325">Glycoprotein</keyword>
<keyword evidence="3 8" id="KW-0245">EGF-like domain</keyword>
<dbReference type="InterPro" id="IPR001881">
    <property type="entry name" value="EGF-like_Ca-bd_dom"/>
</dbReference>
<dbReference type="InterPro" id="IPR000152">
    <property type="entry name" value="EGF-type_Asp/Asn_hydroxyl_site"/>
</dbReference>
<dbReference type="GO" id="GO:0005509">
    <property type="term" value="F:calcium ion binding"/>
    <property type="evidence" value="ECO:0007669"/>
    <property type="project" value="InterPro"/>
</dbReference>
<evidence type="ECO:0000313" key="11">
    <source>
        <dbReference type="Proteomes" id="UP000694390"/>
    </source>
</evidence>
<reference evidence="10" key="1">
    <citation type="submission" date="2025-08" db="UniProtKB">
        <authorList>
            <consortium name="Ensembl"/>
        </authorList>
    </citation>
    <scope>IDENTIFICATION</scope>
</reference>
<dbReference type="Ensembl" id="ENSGEVT00005027737.1">
    <property type="protein sequence ID" value="ENSGEVP00005026363.1"/>
    <property type="gene ID" value="ENSGEVG00005018510.1"/>
</dbReference>
<dbReference type="GeneTree" id="ENSGT00940000158234"/>
<protein>
    <submittedName>
        <fullName evidence="10">Latent transforming growth factor beta binding protein 4</fullName>
    </submittedName>
</protein>
<evidence type="ECO:0000256" key="5">
    <source>
        <dbReference type="ARBA" id="ARBA00022737"/>
    </source>
</evidence>
<feature type="domain" description="EGF-like" evidence="9">
    <location>
        <begin position="40"/>
        <end position="81"/>
    </location>
</feature>
<dbReference type="InterPro" id="IPR000742">
    <property type="entry name" value="EGF"/>
</dbReference>
<dbReference type="InterPro" id="IPR049883">
    <property type="entry name" value="NOTCH1_EGF-like"/>
</dbReference>
<dbReference type="PANTHER" id="PTHR47333:SF4">
    <property type="entry name" value="EGF-LIKE DOMAIN-CONTAINING PROTEIN"/>
    <property type="match status" value="1"/>
</dbReference>
<dbReference type="SMART" id="SM00179">
    <property type="entry name" value="EGF_CA"/>
    <property type="match status" value="4"/>
</dbReference>
<evidence type="ECO:0000256" key="8">
    <source>
        <dbReference type="PROSITE-ProRule" id="PRU00076"/>
    </source>
</evidence>
<feature type="domain" description="EGF-like" evidence="9">
    <location>
        <begin position="187"/>
        <end position="227"/>
    </location>
</feature>
<dbReference type="InterPro" id="IPR018097">
    <property type="entry name" value="EGF_Ca-bd_CS"/>
</dbReference>
<dbReference type="PANTHER" id="PTHR47333">
    <property type="entry name" value="VON WILLEBRAND FACTOR C AND EGF DOMAIN-CONTAINING PROTEIN"/>
    <property type="match status" value="1"/>
</dbReference>
<dbReference type="Pfam" id="PF07645">
    <property type="entry name" value="EGF_CA"/>
    <property type="match status" value="4"/>
</dbReference>
<dbReference type="InterPro" id="IPR052080">
    <property type="entry name" value="vWF_C/EGF_Fibrillin"/>
</dbReference>
<comment type="caution">
    <text evidence="8">Lacks conserved residue(s) required for the propagation of feature annotation.</text>
</comment>
<keyword evidence="5" id="KW-0677">Repeat</keyword>
<dbReference type="PROSITE" id="PS01186">
    <property type="entry name" value="EGF_2"/>
    <property type="match status" value="2"/>
</dbReference>
<dbReference type="Gene3D" id="2.10.25.10">
    <property type="entry name" value="Laminin"/>
    <property type="match status" value="4"/>
</dbReference>
<keyword evidence="2" id="KW-0964">Secreted</keyword>
<dbReference type="PROSITE" id="PS00010">
    <property type="entry name" value="ASX_HYDROXYL"/>
    <property type="match status" value="3"/>
</dbReference>
<dbReference type="GO" id="GO:0005576">
    <property type="term" value="C:extracellular region"/>
    <property type="evidence" value="ECO:0007669"/>
    <property type="project" value="UniProtKB-SubCell"/>
</dbReference>
<dbReference type="Proteomes" id="UP000694390">
    <property type="component" value="Unassembled WGS sequence"/>
</dbReference>
<gene>
    <name evidence="10" type="primary">LTBP4</name>
</gene>